<dbReference type="AlphaFoldDB" id="A0AAN5CBX1"/>
<dbReference type="EMBL" id="BTRK01000002">
    <property type="protein sequence ID" value="GMR37547.1"/>
    <property type="molecule type" value="Genomic_DNA"/>
</dbReference>
<feature type="compositionally biased region" description="Basic and acidic residues" evidence="1">
    <location>
        <begin position="83"/>
        <end position="105"/>
    </location>
</feature>
<keyword evidence="2" id="KW-0812">Transmembrane</keyword>
<dbReference type="Proteomes" id="UP001328107">
    <property type="component" value="Unassembled WGS sequence"/>
</dbReference>
<keyword evidence="2" id="KW-1133">Transmembrane helix</keyword>
<feature type="non-terminal residue" evidence="4">
    <location>
        <position position="113"/>
    </location>
</feature>
<feature type="region of interest" description="Disordered" evidence="1">
    <location>
        <begin position="80"/>
        <end position="113"/>
    </location>
</feature>
<accession>A0AAN5CBX1</accession>
<protein>
    <submittedName>
        <fullName evidence="4">Uncharacterized protein</fullName>
    </submittedName>
</protein>
<feature type="chain" id="PRO_5043048973" evidence="3">
    <location>
        <begin position="16"/>
        <end position="113"/>
    </location>
</feature>
<proteinExistence type="predicted"/>
<organism evidence="4 5">
    <name type="scientific">Pristionchus mayeri</name>
    <dbReference type="NCBI Taxonomy" id="1317129"/>
    <lineage>
        <taxon>Eukaryota</taxon>
        <taxon>Metazoa</taxon>
        <taxon>Ecdysozoa</taxon>
        <taxon>Nematoda</taxon>
        <taxon>Chromadorea</taxon>
        <taxon>Rhabditida</taxon>
        <taxon>Rhabditina</taxon>
        <taxon>Diplogasteromorpha</taxon>
        <taxon>Diplogasteroidea</taxon>
        <taxon>Neodiplogasteridae</taxon>
        <taxon>Pristionchus</taxon>
    </lineage>
</organism>
<comment type="caution">
    <text evidence="4">The sequence shown here is derived from an EMBL/GenBank/DDBJ whole genome shotgun (WGS) entry which is preliminary data.</text>
</comment>
<evidence type="ECO:0000256" key="2">
    <source>
        <dbReference type="SAM" id="Phobius"/>
    </source>
</evidence>
<evidence type="ECO:0000256" key="1">
    <source>
        <dbReference type="SAM" id="MobiDB-lite"/>
    </source>
</evidence>
<gene>
    <name evidence="4" type="ORF">PMAYCL1PPCAC_07742</name>
</gene>
<feature type="transmembrane region" description="Helical" evidence="2">
    <location>
        <begin position="39"/>
        <end position="62"/>
    </location>
</feature>
<evidence type="ECO:0000313" key="4">
    <source>
        <dbReference type="EMBL" id="GMR37547.1"/>
    </source>
</evidence>
<reference evidence="5" key="1">
    <citation type="submission" date="2022-10" db="EMBL/GenBank/DDBJ databases">
        <title>Genome assembly of Pristionchus species.</title>
        <authorList>
            <person name="Yoshida K."/>
            <person name="Sommer R.J."/>
        </authorList>
    </citation>
    <scope>NUCLEOTIDE SEQUENCE [LARGE SCALE GENOMIC DNA]</scope>
    <source>
        <strain evidence="5">RS5460</strain>
    </source>
</reference>
<keyword evidence="2" id="KW-0472">Membrane</keyword>
<keyword evidence="5" id="KW-1185">Reference proteome</keyword>
<keyword evidence="3" id="KW-0732">Signal</keyword>
<evidence type="ECO:0000256" key="3">
    <source>
        <dbReference type="SAM" id="SignalP"/>
    </source>
</evidence>
<name>A0AAN5CBX1_9BILA</name>
<sequence length="113" mass="13018">LLLLLSLVLYQVVYCEDRVQVIDVQEIYDLYDTSLSTTGMQWLWTSIAAIFVIALFGSIFYFNRFMQHELTEYAILQPQAAAENKDASKMSKRETKREETKETAKEVPPTSNA</sequence>
<feature type="signal peptide" evidence="3">
    <location>
        <begin position="1"/>
        <end position="15"/>
    </location>
</feature>
<evidence type="ECO:0000313" key="5">
    <source>
        <dbReference type="Proteomes" id="UP001328107"/>
    </source>
</evidence>
<feature type="non-terminal residue" evidence="4">
    <location>
        <position position="1"/>
    </location>
</feature>